<accession>A0A1D2NMP9</accession>
<dbReference type="Pfam" id="PF10223">
    <property type="entry name" value="Menorin_N"/>
    <property type="match status" value="1"/>
</dbReference>
<feature type="region of interest" description="Disordered" evidence="2">
    <location>
        <begin position="314"/>
        <end position="352"/>
    </location>
</feature>
<keyword evidence="7" id="KW-1185">Reference proteome</keyword>
<evidence type="ECO:0000256" key="3">
    <source>
        <dbReference type="SAM" id="Phobius"/>
    </source>
</evidence>
<dbReference type="Proteomes" id="UP000094527">
    <property type="component" value="Unassembled WGS sequence"/>
</dbReference>
<evidence type="ECO:0000256" key="2">
    <source>
        <dbReference type="SAM" id="MobiDB-lite"/>
    </source>
</evidence>
<dbReference type="InterPro" id="IPR019356">
    <property type="entry name" value="Menorin_dom"/>
</dbReference>
<evidence type="ECO:0000256" key="1">
    <source>
        <dbReference type="ARBA" id="ARBA00044953"/>
    </source>
</evidence>
<evidence type="ECO:0000259" key="5">
    <source>
        <dbReference type="Pfam" id="PF10223"/>
    </source>
</evidence>
<gene>
    <name evidence="6" type="ORF">Ocin01_00137</name>
</gene>
<evidence type="ECO:0000313" key="6">
    <source>
        <dbReference type="EMBL" id="ODN06553.1"/>
    </source>
</evidence>
<keyword evidence="3" id="KW-0812">Transmembrane</keyword>
<dbReference type="PANTHER" id="PTHR21184:SF6">
    <property type="entry name" value="CONSERVED PLASMA MEMBRANE PROTEIN"/>
    <property type="match status" value="1"/>
</dbReference>
<comment type="similarity">
    <text evidence="1">Belongs to the menorin family.</text>
</comment>
<feature type="chain" id="PRO_5008905754" description="Menorin-like domain-containing protein" evidence="4">
    <location>
        <begin position="24"/>
        <end position="378"/>
    </location>
</feature>
<evidence type="ECO:0000313" key="7">
    <source>
        <dbReference type="Proteomes" id="UP000094527"/>
    </source>
</evidence>
<dbReference type="OrthoDB" id="413402at2759"/>
<dbReference type="OMA" id="CTVSTGW"/>
<feature type="compositionally biased region" description="Basic and acidic residues" evidence="2">
    <location>
        <begin position="314"/>
        <end position="330"/>
    </location>
</feature>
<reference evidence="6 7" key="1">
    <citation type="journal article" date="2016" name="Genome Biol. Evol.">
        <title>Gene Family Evolution Reflects Adaptation to Soil Environmental Stressors in the Genome of the Collembolan Orchesella cincta.</title>
        <authorList>
            <person name="Faddeeva-Vakhrusheva A."/>
            <person name="Derks M.F."/>
            <person name="Anvar S.Y."/>
            <person name="Agamennone V."/>
            <person name="Suring W."/>
            <person name="Smit S."/>
            <person name="van Straalen N.M."/>
            <person name="Roelofs D."/>
        </authorList>
    </citation>
    <scope>NUCLEOTIDE SEQUENCE [LARGE SCALE GENOMIC DNA]</scope>
    <source>
        <tissue evidence="6">Mixed pool</tissue>
    </source>
</reference>
<dbReference type="GO" id="GO:0005615">
    <property type="term" value="C:extracellular space"/>
    <property type="evidence" value="ECO:0007669"/>
    <property type="project" value="TreeGrafter"/>
</dbReference>
<dbReference type="STRING" id="48709.A0A1D2NMP9"/>
<comment type="caution">
    <text evidence="6">The sequence shown here is derived from an EMBL/GenBank/DDBJ whole genome shotgun (WGS) entry which is preliminary data.</text>
</comment>
<proteinExistence type="inferred from homology"/>
<organism evidence="6 7">
    <name type="scientific">Orchesella cincta</name>
    <name type="common">Springtail</name>
    <name type="synonym">Podura cincta</name>
    <dbReference type="NCBI Taxonomy" id="48709"/>
    <lineage>
        <taxon>Eukaryota</taxon>
        <taxon>Metazoa</taxon>
        <taxon>Ecdysozoa</taxon>
        <taxon>Arthropoda</taxon>
        <taxon>Hexapoda</taxon>
        <taxon>Collembola</taxon>
        <taxon>Entomobryomorpha</taxon>
        <taxon>Entomobryoidea</taxon>
        <taxon>Orchesellidae</taxon>
        <taxon>Orchesellinae</taxon>
        <taxon>Orchesella</taxon>
    </lineage>
</organism>
<dbReference type="EMBL" id="LJIJ01000003">
    <property type="protein sequence ID" value="ODN06553.1"/>
    <property type="molecule type" value="Genomic_DNA"/>
</dbReference>
<keyword evidence="4" id="KW-0732">Signal</keyword>
<feature type="transmembrane region" description="Helical" evidence="3">
    <location>
        <begin position="357"/>
        <end position="375"/>
    </location>
</feature>
<keyword evidence="3" id="KW-1133">Transmembrane helix</keyword>
<evidence type="ECO:0000256" key="4">
    <source>
        <dbReference type="SAM" id="SignalP"/>
    </source>
</evidence>
<feature type="signal peptide" evidence="4">
    <location>
        <begin position="1"/>
        <end position="23"/>
    </location>
</feature>
<protein>
    <recommendedName>
        <fullName evidence="5">Menorin-like domain-containing protein</fullName>
    </recommendedName>
</protein>
<dbReference type="AlphaFoldDB" id="A0A1D2NMP9"/>
<keyword evidence="3" id="KW-0472">Membrane</keyword>
<dbReference type="PANTHER" id="PTHR21184">
    <property type="entry name" value="MENORIN (DENDRITIC BRANCHING PROTEIN)"/>
    <property type="match status" value="1"/>
</dbReference>
<name>A0A1D2NMP9_ORCCI</name>
<sequence length="378" mass="42013">MGIKFYACCCLLWLVYGVVLTSSSKMPEYVSVQQYFSGSGRIESSDVTWAHAVNSHEALNQSINDPKIMMLEADILMGVHTRVHSLEMIPIMAHPPDKSSDLSFAQFLDTVLQATQTQSHHKGIKLDFKEIEAVEPCLVMLKEKLGEDNVTPFPVFINADILMGPVDSTKKPVDAERFISLAKTHAPYATISLGWTTRFGDDDVAQNKGDGKQIVEGKYTKTHMKEMAVVIRKYGGDPPVFSHITFPLRTSLALNSVDEILFLQGKVRSDFSITLWTSKNDPPVDNAEVQNMIPQIGRHRVFLDLPNESDAKALSGEESHHEFDDHHHNPQEGIASRGHSEEENPSDKGSSSAASNLANFFPLVAFGFVSAFIIYRHL</sequence>
<feature type="domain" description="Menorin-like" evidence="5">
    <location>
        <begin position="45"/>
        <end position="308"/>
    </location>
</feature>